<evidence type="ECO:0000256" key="3">
    <source>
        <dbReference type="ARBA" id="ARBA00023125"/>
    </source>
</evidence>
<name>A0ABV9JKT1_9GAMM</name>
<keyword evidence="2" id="KW-0805">Transcription regulation</keyword>
<accession>A0ABV9JKT1</accession>
<keyword evidence="7" id="KW-1185">Reference proteome</keyword>
<keyword evidence="3" id="KW-0238">DNA-binding</keyword>
<dbReference type="SUPFAM" id="SSF46785">
    <property type="entry name" value="Winged helix' DNA-binding domain"/>
    <property type="match status" value="1"/>
</dbReference>
<organism evidence="6 7">
    <name type="scientific">Rheinheimera marina</name>
    <dbReference type="NCBI Taxonomy" id="1774958"/>
    <lineage>
        <taxon>Bacteria</taxon>
        <taxon>Pseudomonadati</taxon>
        <taxon>Pseudomonadota</taxon>
        <taxon>Gammaproteobacteria</taxon>
        <taxon>Chromatiales</taxon>
        <taxon>Chromatiaceae</taxon>
        <taxon>Rheinheimera</taxon>
    </lineage>
</organism>
<protein>
    <submittedName>
        <fullName evidence="6">LysR substrate-binding domain-containing protein</fullName>
    </submittedName>
</protein>
<dbReference type="InterPro" id="IPR058163">
    <property type="entry name" value="LysR-type_TF_proteobact-type"/>
</dbReference>
<sequence>MEFIQQIKVFVTVADLGSFAKAADALHMTRPSVSNAITTLENQLATRLLHRTTRRSSLTAEGELFYHKAIQLLADVAEAQNLFGRTGQPARGRLRVEIPVAVASTVIIPRLPEFRQLYPDIELILGVSDQPADLVAEGIDCVLRIGGSAPPTMVSRQIAQIPMLFCASPDYLTKHGTPVSTDELQQHQIISYFSGRVRQQMEWSVKDGAAEQPLHLRPTMLVNNTAAYVDCALAGMGLIMVAGVYVEAQLHAGTLIEVLPDRDHVSLPLSVLYPHRQHLSLTVRAFVDWVVEVFRQQNSRWITAS</sequence>
<dbReference type="Gene3D" id="1.10.10.10">
    <property type="entry name" value="Winged helix-like DNA-binding domain superfamily/Winged helix DNA-binding domain"/>
    <property type="match status" value="1"/>
</dbReference>
<dbReference type="Gene3D" id="3.40.190.290">
    <property type="match status" value="1"/>
</dbReference>
<dbReference type="InterPro" id="IPR036388">
    <property type="entry name" value="WH-like_DNA-bd_sf"/>
</dbReference>
<reference evidence="7" key="1">
    <citation type="journal article" date="2019" name="Int. J. Syst. Evol. Microbiol.">
        <title>The Global Catalogue of Microorganisms (GCM) 10K type strain sequencing project: providing services to taxonomists for standard genome sequencing and annotation.</title>
        <authorList>
            <consortium name="The Broad Institute Genomics Platform"/>
            <consortium name="The Broad Institute Genome Sequencing Center for Infectious Disease"/>
            <person name="Wu L."/>
            <person name="Ma J."/>
        </authorList>
    </citation>
    <scope>NUCLEOTIDE SEQUENCE [LARGE SCALE GENOMIC DNA]</scope>
    <source>
        <strain evidence="7">DT28</strain>
    </source>
</reference>
<evidence type="ECO:0000256" key="4">
    <source>
        <dbReference type="ARBA" id="ARBA00023163"/>
    </source>
</evidence>
<dbReference type="PRINTS" id="PR00039">
    <property type="entry name" value="HTHLYSR"/>
</dbReference>
<dbReference type="PANTHER" id="PTHR30537">
    <property type="entry name" value="HTH-TYPE TRANSCRIPTIONAL REGULATOR"/>
    <property type="match status" value="1"/>
</dbReference>
<proteinExistence type="inferred from homology"/>
<evidence type="ECO:0000313" key="7">
    <source>
        <dbReference type="Proteomes" id="UP001595962"/>
    </source>
</evidence>
<dbReference type="EMBL" id="JBHSGB010000006">
    <property type="protein sequence ID" value="MFC4654855.1"/>
    <property type="molecule type" value="Genomic_DNA"/>
</dbReference>
<evidence type="ECO:0000259" key="5">
    <source>
        <dbReference type="PROSITE" id="PS50931"/>
    </source>
</evidence>
<dbReference type="Pfam" id="PF00126">
    <property type="entry name" value="HTH_1"/>
    <property type="match status" value="1"/>
</dbReference>
<feature type="domain" description="HTH lysR-type" evidence="5">
    <location>
        <begin position="1"/>
        <end position="59"/>
    </location>
</feature>
<dbReference type="CDD" id="cd08472">
    <property type="entry name" value="PBP2_CrgA_like_3"/>
    <property type="match status" value="1"/>
</dbReference>
<dbReference type="InterPro" id="IPR000847">
    <property type="entry name" value="LysR_HTH_N"/>
</dbReference>
<comment type="caution">
    <text evidence="6">The sequence shown here is derived from an EMBL/GenBank/DDBJ whole genome shotgun (WGS) entry which is preliminary data.</text>
</comment>
<comment type="similarity">
    <text evidence="1">Belongs to the LysR transcriptional regulatory family.</text>
</comment>
<dbReference type="Pfam" id="PF03466">
    <property type="entry name" value="LysR_substrate"/>
    <property type="match status" value="1"/>
</dbReference>
<keyword evidence="4" id="KW-0804">Transcription</keyword>
<evidence type="ECO:0000256" key="2">
    <source>
        <dbReference type="ARBA" id="ARBA00023015"/>
    </source>
</evidence>
<dbReference type="PROSITE" id="PS50931">
    <property type="entry name" value="HTH_LYSR"/>
    <property type="match status" value="1"/>
</dbReference>
<evidence type="ECO:0000313" key="6">
    <source>
        <dbReference type="EMBL" id="MFC4654855.1"/>
    </source>
</evidence>
<dbReference type="InterPro" id="IPR036390">
    <property type="entry name" value="WH_DNA-bd_sf"/>
</dbReference>
<gene>
    <name evidence="6" type="ORF">ACFO3I_07505</name>
</gene>
<dbReference type="RefSeq" id="WP_377332996.1">
    <property type="nucleotide sequence ID" value="NZ_JBHSGB010000006.1"/>
</dbReference>
<dbReference type="InterPro" id="IPR005119">
    <property type="entry name" value="LysR_subst-bd"/>
</dbReference>
<dbReference type="PANTHER" id="PTHR30537:SF72">
    <property type="entry name" value="LYSR FAMILY TRANSCRIPTIONAL REGULATOR"/>
    <property type="match status" value="1"/>
</dbReference>
<evidence type="ECO:0000256" key="1">
    <source>
        <dbReference type="ARBA" id="ARBA00009437"/>
    </source>
</evidence>
<dbReference type="Proteomes" id="UP001595962">
    <property type="component" value="Unassembled WGS sequence"/>
</dbReference>
<dbReference type="SUPFAM" id="SSF53850">
    <property type="entry name" value="Periplasmic binding protein-like II"/>
    <property type="match status" value="1"/>
</dbReference>